<protein>
    <submittedName>
        <fullName evidence="2">Uncharacterized protein DUF2559</fullName>
    </submittedName>
</protein>
<keyword evidence="3" id="KW-1185">Reference proteome</keyword>
<organism evidence="2 3">
    <name type="scientific">Sodalis ligni</name>
    <dbReference type="NCBI Taxonomy" id="2697027"/>
    <lineage>
        <taxon>Bacteria</taxon>
        <taxon>Pseudomonadati</taxon>
        <taxon>Pseudomonadota</taxon>
        <taxon>Gammaproteobacteria</taxon>
        <taxon>Enterobacterales</taxon>
        <taxon>Bruguierivoracaceae</taxon>
        <taxon>Sodalis</taxon>
    </lineage>
</organism>
<dbReference type="Proteomes" id="UP000294555">
    <property type="component" value="Unassembled WGS sequence"/>
</dbReference>
<evidence type="ECO:0000256" key="1">
    <source>
        <dbReference type="SAM" id="MobiDB-lite"/>
    </source>
</evidence>
<gene>
    <name evidence="2" type="ORF">EZJ58_3111</name>
</gene>
<feature type="region of interest" description="Disordered" evidence="1">
    <location>
        <begin position="1"/>
        <end position="23"/>
    </location>
</feature>
<evidence type="ECO:0000313" key="3">
    <source>
        <dbReference type="Proteomes" id="UP000294555"/>
    </source>
</evidence>
<dbReference type="EMBL" id="SJOI01000001">
    <property type="protein sequence ID" value="TCL04958.1"/>
    <property type="molecule type" value="Genomic_DNA"/>
</dbReference>
<dbReference type="InterPro" id="IPR022541">
    <property type="entry name" value="YhfG"/>
</dbReference>
<name>A0A4V2Q319_9GAMM</name>
<sequence>MKKMTDKQKARLYQQRRNENYRESQRLQGFSAELITLTPQEALRRIDELRSHYER</sequence>
<dbReference type="OrthoDB" id="6505648at2"/>
<dbReference type="RefSeq" id="WP_132923703.1">
    <property type="nucleotide sequence ID" value="NZ_CP075169.1"/>
</dbReference>
<comment type="caution">
    <text evidence="2">The sequence shown here is derived from an EMBL/GenBank/DDBJ whole genome shotgun (WGS) entry which is preliminary data.</text>
</comment>
<reference evidence="2 3" key="1">
    <citation type="submission" date="2019-02" db="EMBL/GenBank/DDBJ databases">
        <title>Investigation of anaerobic lignin degradation for improved lignocellulosic biofuels.</title>
        <authorList>
            <person name="Deangelis K."/>
        </authorList>
    </citation>
    <scope>NUCLEOTIDE SEQUENCE [LARGE SCALE GENOMIC DNA]</scope>
    <source>
        <strain evidence="2 3">159R</strain>
    </source>
</reference>
<evidence type="ECO:0000313" key="2">
    <source>
        <dbReference type="EMBL" id="TCL04958.1"/>
    </source>
</evidence>
<dbReference type="NCBIfam" id="NF007573">
    <property type="entry name" value="PRK10204.1"/>
    <property type="match status" value="1"/>
</dbReference>
<dbReference type="Pfam" id="PF10832">
    <property type="entry name" value="YhfG"/>
    <property type="match status" value="1"/>
</dbReference>
<proteinExistence type="predicted"/>
<dbReference type="AlphaFoldDB" id="A0A4V2Q319"/>
<accession>A0A4V2Q319</accession>